<dbReference type="Pfam" id="PF00041">
    <property type="entry name" value="fn3"/>
    <property type="match status" value="8"/>
</dbReference>
<dbReference type="Pfam" id="PF00754">
    <property type="entry name" value="F5_F8_type_C"/>
    <property type="match status" value="3"/>
</dbReference>
<keyword evidence="3" id="KW-0812">Transmembrane</keyword>
<sequence>MKVQIHATESGNEAVLKRLTASSERCMSPAYFARLHLTGRCFSAWCSSPRSSDPYPWLRVNLSSPQYILFVATQGSDKEQDKYHVSSYYLSYLNEDDGKATNYTENGNLKIFEGNWDGSTVVKNAIFNPFTTQSLTFHIVGSRSNECCLRVEIYGPKSLPSLCRVSLHLVECKQPLGMENGAISDAQITGSSWVTPYEAYKPSRARLNIRHSKEPYMAGGWVASPQDADPWLQVHLGNETFKVTRVATQGRHSYNEWVKNYKLQYSQDGVNFNYYKARGQTNDKVFKGKEDSDIVAYSDLDPPIRARFIRFRPTAWHGYATMRVELFGCPSVCSPKPLGMENGAIFDSQLTASSWTVNAKDARLNYPRGGAWVPNLGPGQWLQIDLLDYHTSVTSVATQGISLGYRNQWVTTYKLQFNNLDHSFKYFKEEGKNEDKIFAGNTDGKSTVSHDLNPPITARYIRFLPITYHGWIAMRVELYHGCGQANEAQDDTIISWRDTNSISEDKAFEFKQVNDLFGPLYQLSVTSENETYSLNIPTVPTTWHHVTFTWSKAWGLKYYQDGALVAETGRSEKGISVTEEGTNGLFIIGKRVLTSIVSSADNFQVQGLTVWPRLVSQAQLERELETVTCHIMDQCLKQTYNDDFDWSFGINCTKTPGTGPCSDHVLSSEVRRSFSNAAFKRKTEQYDRANSSRMVVDGDFNSWSELERVQKTWWKVDLGREGLVTGVRFVLKLVSNGSNIESSLNVIIVRETGKIKESLCATFNKGDIVENEVAYKVSSCGTPLLGRFVRVEMTMEGIVGNGNEGDLAIDNVMFTTNSNCSITPHDANPSLMQGFRSDIIGHIPAYQARLESWLTSVNFHGKLWKPCYSAAKDGWDSSIFHEKCDGKGATLTIARFNNTIFGGFTDHSWGSYPEGYRISTQSFLFRFDKKIGQPFENQVLGIKQVHKLIQWRKDRGPVFGVEELVITSNMKQATTSNLTNYTHPSGSDKNGSSTEYLLGERFVSLHAVEVLAIGDTLCQSQCPLYQCCDEVMGWCKWDSALKEARFCGIDTWTSYWPLDSHVNMVNLGGDEWGTFEGAVSTTQGARLGAVHTGGEGAVITLGEINDKCFTEPSSCKNSNSFSVTLWFRHRTTYLNHNNTVQQTFLSIGDNENIVFKIFRLAKQTEEHLAVEVAVSSRNCRYVFPVPKFLWSQFAFVWNTTDLNIYRDNVEVENFIVTDCFAKTDFSPQRAVVILRGDATFDDLRIWSRTLEAKEIEEMFTCVRAPPWTCSTSDWTESIKTHGLSNCSEPNFLLNGLIRGENGGLEDYIDRLEGAMCCSAPLEYKDDDLKCRNSLYSNSSGNNLHFDCYYGTFLRGFYRQGSLPATFDVITKGQCCKHRSAPSTYRQCYSFQISDFNRPGLTKCEEHYYMAGIRVGACRQLYCINLIRCCRMKTDERDDRNLEISLKVNLLDETWNANLLNSSHDDFNELQGKIENNIKDIYSKANKKRYLEGIPTPTFKSNCFFSDYFPLFYFRSGSLIASFSMIFNVPQYDLISPLLEVINKTTGPKEVNKLGNMAIQLLEVNPLNVYGKSLKVTVTLANSSTFQLQWQFAEDDPKYGTFQGYQVLYRKISEITDEFLLSNDIKENITQARFSVKEECELFEFKVRAYSLEGYGKLSEAVNASTPCKAVQNITATAITYSTIRLDWSPVKGGLFTYYNVTYSITEASLTWHEVVERSYSWVDLVNLRGMTNYSMKVGLMLEDGFTLWSEAVTSETPEGAPSAPPENVMSYNLSATSIYVTWSPVQEEFLNGILRTYQVFYRNSSDTISSPMEIFLTVSSPSVNISDLDKFTVYSVWVKAVTTAAGPSSIVVNVTTGEDVPSLPPSILSAFHLSSTVIRVVWDPIPTEHINGLLLGYHVTAQKVGRVKRSVTIETLNATSTSVDLTGLSKFSEYKILISGFTSKGDGIEAEITSWTDEDTPDSPPTNLSVRNNGSLTLDVYWNPVTQEDRNGIILGYSVLLFDALGVFLRNATVMNSTQLYYQFEDLEAWTNYSVKVNAFTSKGAGPVSSSIFVQTGEDVPLVAPTNITGHNTSSTSIFVAWQPVSPETKNLRGIHRGYRIYYMPRKTSRPSVLSNTAVDVHTSEAELVNLYKYTLYDIYLTVRTRWDGPKSETVTISTDEGIPDSPPTNVSAHSNMSTVVDVFWNPVIQEDQNGIILGYQVILFNTWDEFLQNVTIMNSNQLYYQFKDLEPWVNRSVKVSAFTSKGTGPYSPGVITTFNEDVPLVAPANVTGHNTSSTSILVTWTPISPKDKNIRGIHRGYIPDLPPADVTAKLLDKTEIRVRWGLVPLGYRCGIITGYRISYNSSNSNTSFIDVLSDASDVILTSLTKFTFYYVYVQAHTIKGNGPAHYLKVATYMGVPNLGPPGLTADNWNTTHSVTIRWQPFPLSDDYGDLAGFRVRYQLAKLGDVSVSQSSRKELVTGPGTNQVLLENLELYGTYSVWVSAFTLDGHGPASFTYAETCRCNKHLTTNWRQLPPYVSEKNADLPLPDGILASVLSKMAVTCCQTCQSHGESFLEFSLDGDKRNAEKPSDAALKEAISEKTEFHFPIPGSMDQEKFGAEHGYWPLVQTPGVAYIVNTGDSYTPSDALNDTLLDCWAALLVVFVTSLLAGLIIWILESVENREQFPRSITRGPGEGFWWAFVTMTTVGYGDKYAVSPVARIFTVLWMLVGLVTQSLFVATVTTSLVSKSLDTDYKLYGNKVAAIQDSFEYRFGLRRNAQVNSDNQYTTYEEIVEALLDGEVTGALIDAYVLGSRKDLFENPSLRVIKVFDYSSAYGLVLSGEAKKLRTCFGKFAQSHKKEIFETIESHVESVEESSIPLAVERTTGLFDIEGSMFQAALILSSALLLVFVIAGLLWELVKRLKIRRMVATDGDRLKLLTQNTKSEMGGTVKDFITGIEALTEELKSKHSKQRRNLVKTLKSKQQKGVSYNLNGRFTEESTS</sequence>
<dbReference type="InterPro" id="IPR000421">
    <property type="entry name" value="FA58C"/>
</dbReference>
<dbReference type="SUPFAM" id="SSF81324">
    <property type="entry name" value="Voltage-gated potassium channels"/>
    <property type="match status" value="1"/>
</dbReference>
<dbReference type="PROSITE" id="PS50853">
    <property type="entry name" value="FN3"/>
    <property type="match status" value="9"/>
</dbReference>
<feature type="domain" description="TLDc" evidence="6">
    <location>
        <begin position="842"/>
        <end position="1014"/>
    </location>
</feature>
<dbReference type="FunFam" id="2.60.120.260:FF:000002">
    <property type="entry name" value="Coagulation factor VIII"/>
    <property type="match status" value="1"/>
</dbReference>
<dbReference type="EMBL" id="CALNXJ010000051">
    <property type="protein sequence ID" value="CAH3152448.1"/>
    <property type="molecule type" value="Genomic_DNA"/>
</dbReference>
<dbReference type="PANTHER" id="PTHR24543">
    <property type="entry name" value="MULTICOPPER OXIDASE-RELATED"/>
    <property type="match status" value="1"/>
</dbReference>
<feature type="domain" description="Fibronectin type-III" evidence="5">
    <location>
        <begin position="1764"/>
        <end position="1859"/>
    </location>
</feature>
<dbReference type="Gene3D" id="2.60.40.10">
    <property type="entry name" value="Immunoglobulins"/>
    <property type="match status" value="10"/>
</dbReference>
<evidence type="ECO:0000313" key="8">
    <source>
        <dbReference type="Proteomes" id="UP001159428"/>
    </source>
</evidence>
<dbReference type="SUPFAM" id="SSF49899">
    <property type="entry name" value="Concanavalin A-like lectins/glucanases"/>
    <property type="match status" value="2"/>
</dbReference>
<dbReference type="CDD" id="cd00057">
    <property type="entry name" value="FA58C"/>
    <property type="match status" value="2"/>
</dbReference>
<feature type="domain" description="Fibronectin type-III" evidence="5">
    <location>
        <begin position="1964"/>
        <end position="2059"/>
    </location>
</feature>
<evidence type="ECO:0000259" key="4">
    <source>
        <dbReference type="PROSITE" id="PS50022"/>
    </source>
</evidence>
<proteinExistence type="predicted"/>
<feature type="domain" description="Fibronectin type-III" evidence="5">
    <location>
        <begin position="1864"/>
        <end position="1963"/>
    </location>
</feature>
<dbReference type="CDD" id="cd00063">
    <property type="entry name" value="FN3"/>
    <property type="match status" value="9"/>
</dbReference>
<dbReference type="InterPro" id="IPR013783">
    <property type="entry name" value="Ig-like_fold"/>
</dbReference>
<protein>
    <recommendedName>
        <fullName evidence="9">Phosphatidylinositol phosphatase PTPRQ</fullName>
    </recommendedName>
</protein>
<name>A0AAU9XLQ6_9CNID</name>
<feature type="domain" description="Fibronectin type-III" evidence="5">
    <location>
        <begin position="1571"/>
        <end position="1668"/>
    </location>
</feature>
<keyword evidence="2" id="KW-1015">Disulfide bond</keyword>
<accession>A0AAU9XLQ6</accession>
<dbReference type="Pfam" id="PF13385">
    <property type="entry name" value="Laminin_G_3"/>
    <property type="match status" value="2"/>
</dbReference>
<keyword evidence="1" id="KW-0677">Repeat</keyword>
<keyword evidence="3" id="KW-1133">Transmembrane helix</keyword>
<feature type="domain" description="Fibronectin type-III" evidence="5">
    <location>
        <begin position="2064"/>
        <end position="2162"/>
    </location>
</feature>
<feature type="transmembrane region" description="Helical" evidence="3">
    <location>
        <begin position="2703"/>
        <end position="2728"/>
    </location>
</feature>
<feature type="domain" description="Fibronectin type-III" evidence="5">
    <location>
        <begin position="2404"/>
        <end position="2508"/>
    </location>
</feature>
<dbReference type="PROSITE" id="PS50022">
    <property type="entry name" value="FA58C_3"/>
    <property type="match status" value="3"/>
</dbReference>
<evidence type="ECO:0000259" key="6">
    <source>
        <dbReference type="PROSITE" id="PS51886"/>
    </source>
</evidence>
<dbReference type="InterPro" id="IPR013099">
    <property type="entry name" value="K_chnl_dom"/>
</dbReference>
<dbReference type="InterPro" id="IPR006571">
    <property type="entry name" value="TLDc_dom"/>
</dbReference>
<dbReference type="InterPro" id="IPR003961">
    <property type="entry name" value="FN3_dom"/>
</dbReference>
<evidence type="ECO:0000256" key="1">
    <source>
        <dbReference type="ARBA" id="ARBA00022737"/>
    </source>
</evidence>
<feature type="domain" description="F5/8 type C" evidence="4">
    <location>
        <begin position="172"/>
        <end position="329"/>
    </location>
</feature>
<reference evidence="7 8" key="1">
    <citation type="submission" date="2022-05" db="EMBL/GenBank/DDBJ databases">
        <authorList>
            <consortium name="Genoscope - CEA"/>
            <person name="William W."/>
        </authorList>
    </citation>
    <scope>NUCLEOTIDE SEQUENCE [LARGE SCALE GENOMIC DNA]</scope>
</reference>
<dbReference type="SMART" id="SM00231">
    <property type="entry name" value="FA58C"/>
    <property type="match status" value="3"/>
</dbReference>
<dbReference type="PROSITE" id="PS51886">
    <property type="entry name" value="TLDC"/>
    <property type="match status" value="1"/>
</dbReference>
<dbReference type="SUPFAM" id="SSF49785">
    <property type="entry name" value="Galactose-binding domain-like"/>
    <property type="match status" value="3"/>
</dbReference>
<evidence type="ECO:0000313" key="7">
    <source>
        <dbReference type="EMBL" id="CAH3152448.1"/>
    </source>
</evidence>
<feature type="domain" description="Fibronectin type-III" evidence="5">
    <location>
        <begin position="2167"/>
        <end position="2262"/>
    </location>
</feature>
<dbReference type="PROSITE" id="PS01285">
    <property type="entry name" value="FA58C_1"/>
    <property type="match status" value="1"/>
</dbReference>
<feature type="domain" description="Fibronectin type-III" evidence="5">
    <location>
        <begin position="2307"/>
        <end position="2401"/>
    </location>
</feature>
<dbReference type="FunFam" id="2.60.40.10:FF:000028">
    <property type="entry name" value="Neuronal cell adhesion molecule"/>
    <property type="match status" value="4"/>
</dbReference>
<evidence type="ECO:0000259" key="5">
    <source>
        <dbReference type="PROSITE" id="PS50853"/>
    </source>
</evidence>
<dbReference type="PROSITE" id="PS01286">
    <property type="entry name" value="FA58C_2"/>
    <property type="match status" value="1"/>
</dbReference>
<dbReference type="Pfam" id="PF07534">
    <property type="entry name" value="TLD"/>
    <property type="match status" value="1"/>
</dbReference>
<organism evidence="7 8">
    <name type="scientific">Pocillopora meandrina</name>
    <dbReference type="NCBI Taxonomy" id="46732"/>
    <lineage>
        <taxon>Eukaryota</taxon>
        <taxon>Metazoa</taxon>
        <taxon>Cnidaria</taxon>
        <taxon>Anthozoa</taxon>
        <taxon>Hexacorallia</taxon>
        <taxon>Scleractinia</taxon>
        <taxon>Astrocoeniina</taxon>
        <taxon>Pocilloporidae</taxon>
        <taxon>Pocillopora</taxon>
    </lineage>
</organism>
<dbReference type="InterPro" id="IPR008979">
    <property type="entry name" value="Galactose-bd-like_sf"/>
</dbReference>
<dbReference type="InterPro" id="IPR013320">
    <property type="entry name" value="ConA-like_dom_sf"/>
</dbReference>
<gene>
    <name evidence="7" type="ORF">PMEA_00026672</name>
</gene>
<keyword evidence="8" id="KW-1185">Reference proteome</keyword>
<dbReference type="Proteomes" id="UP001159428">
    <property type="component" value="Unassembled WGS sequence"/>
</dbReference>
<dbReference type="InterPro" id="IPR036116">
    <property type="entry name" value="FN3_sf"/>
</dbReference>
<evidence type="ECO:0000256" key="3">
    <source>
        <dbReference type="SAM" id="Phobius"/>
    </source>
</evidence>
<dbReference type="Pfam" id="PF07885">
    <property type="entry name" value="Ion_trans_2"/>
    <property type="match status" value="1"/>
</dbReference>
<comment type="caution">
    <text evidence="7">The sequence shown here is derived from an EMBL/GenBank/DDBJ whole genome shotgun (WGS) entry which is preliminary data.</text>
</comment>
<feature type="transmembrane region" description="Helical" evidence="3">
    <location>
        <begin position="2879"/>
        <end position="2898"/>
    </location>
</feature>
<dbReference type="SMART" id="SM00060">
    <property type="entry name" value="FN3"/>
    <property type="match status" value="9"/>
</dbReference>
<feature type="domain" description="Fibronectin type-III" evidence="5">
    <location>
        <begin position="1669"/>
        <end position="1759"/>
    </location>
</feature>
<feature type="domain" description="F5/8 type C" evidence="4">
    <location>
        <begin position="1"/>
        <end position="156"/>
    </location>
</feature>
<dbReference type="Gene3D" id="1.10.287.70">
    <property type="match status" value="1"/>
</dbReference>
<dbReference type="SUPFAM" id="SSF49265">
    <property type="entry name" value="Fibronectin type III"/>
    <property type="match status" value="5"/>
</dbReference>
<feature type="transmembrane region" description="Helical" evidence="3">
    <location>
        <begin position="2638"/>
        <end position="2658"/>
    </location>
</feature>
<evidence type="ECO:0008006" key="9">
    <source>
        <dbReference type="Google" id="ProtNLM"/>
    </source>
</evidence>
<dbReference type="SMART" id="SM00584">
    <property type="entry name" value="TLDc"/>
    <property type="match status" value="1"/>
</dbReference>
<dbReference type="Gene3D" id="2.60.120.260">
    <property type="entry name" value="Galactose-binding domain-like"/>
    <property type="match status" value="4"/>
</dbReference>
<dbReference type="Gene3D" id="2.60.120.200">
    <property type="match status" value="2"/>
</dbReference>
<feature type="domain" description="F5/8 type C" evidence="4">
    <location>
        <begin position="333"/>
        <end position="481"/>
    </location>
</feature>
<evidence type="ECO:0000256" key="2">
    <source>
        <dbReference type="ARBA" id="ARBA00023157"/>
    </source>
</evidence>
<keyword evidence="3" id="KW-0472">Membrane</keyword>